<dbReference type="GO" id="GO:0008270">
    <property type="term" value="F:zinc ion binding"/>
    <property type="evidence" value="ECO:0007669"/>
    <property type="project" value="UniProtKB-KW"/>
</dbReference>
<evidence type="ECO:0000256" key="1">
    <source>
        <dbReference type="ARBA" id="ARBA00022723"/>
    </source>
</evidence>
<dbReference type="PROSITE" id="PS50089">
    <property type="entry name" value="ZF_RING_2"/>
    <property type="match status" value="1"/>
</dbReference>
<dbReference type="AlphaFoldDB" id="A0A0H5RB04"/>
<dbReference type="CDD" id="cd16449">
    <property type="entry name" value="RING-HC"/>
    <property type="match status" value="1"/>
</dbReference>
<proteinExistence type="predicted"/>
<dbReference type="Gene3D" id="3.40.50.10810">
    <property type="entry name" value="Tandem AAA-ATPase domain"/>
    <property type="match status" value="1"/>
</dbReference>
<dbReference type="PROSITE" id="PS51192">
    <property type="entry name" value="HELICASE_ATP_BIND_1"/>
    <property type="match status" value="1"/>
</dbReference>
<dbReference type="SUPFAM" id="SSF52540">
    <property type="entry name" value="P-loop containing nucleoside triphosphate hydrolases"/>
    <property type="match status" value="2"/>
</dbReference>
<dbReference type="Pfam" id="PF00271">
    <property type="entry name" value="Helicase_C"/>
    <property type="match status" value="1"/>
</dbReference>
<dbReference type="SUPFAM" id="SSF57850">
    <property type="entry name" value="RING/U-box"/>
    <property type="match status" value="1"/>
</dbReference>
<sequence length="1253" mass="139593">MVEPQLKRVKCNGDSVTIAGCCVVFECSPDEGFERVGCDGHEGLEGVSLSDFVPSKVMRSIGKLKLTPNGLPSLIKRGHASCKVFVGRSQPIVHFDVSLLSPILCRNPDSGFFKVLSDNLELVSWMMGNDPLVMDDGYYDNEVNLDDISDFLDSISPKMVPEAPDPPGLTCQLLPFQRRTLNWALTREQPSEPSSDIHPLFREVYFGNEQLFYNPFSGRLTTQRFTSQSLNVNGGLLCQTMGLGKTVEIIALILSHPAPNSWIQPRIDSTSVPHLKATLVVCPPAVLGQWQQEVAKHAPFLRVITIFTVADFDSNINFADVDLILTSYDLVRRQHVYFTANEASRTSRSGTRAVLPTPFLNVSWWRIVLDEAQRIASESATTESARCLSSHLRWIVTGTPICRRLGDLCGLLSFLGQDPFGSSRWFQRLILNKSNRSIGLHTLRYILSHLMYRHGKASVECDIVLPPMIQTTIALPLSDVEHVAYSKLMRKCRTLMMMPKISTATRMARLRPLLLRLRKICCCPFLVGGRAESGTAANVLPIVEIKQRMCREASVELDAAIRYQRRCQIHFASAVAISDRDLERSQDLIRSVLTLVEDSIRKFLTPENDEGDQLRLLSGRAFILESLGEVQQAHDVLLRVYQSIDELLLSQLSKMVSPDLETLSASDDNSLSSVFETYSRRFTIAVFSLMMNPVCPAAVQDLLAINVALDSYVSGLSEDIATSISETPMVLASLRGRLQAELKVSVRRRNLIRDLIALRVTLLECLSDLSTLSLMEGQISHDDVLASCRHTLTLLPIDRSREEVGFVGDEEEQDDENFRRSAQGVNRVGFRLDPGTVDLLVLQGSIMTASLRTIEKLLLDSPTQTLTSRVALISVAVGKESAPISASCSSWISIMFSALRLMLYIRQQITNNDENDGVAGRSWERCFCIREELSNLYRRQIDQLETTYEDVRAGVFRASAFDSRRAEVDLRRADQELHYRENEHRYILQKFTDEQEGEQAQADPDLCPICRDDLIDPIVTPCGHIFCTSCLTSYIGKSAGAKCPLRCRIQFSLHDCLVVEEPLPVPVLNTPSPPATSSQLLGDYGAKINDLVIRLLAIRAQDPTAKSLVFSQFTDMLHICHMALADHDIGSVQLQGDSQTKAKCIDLFVNSNTTPVFLIPMASGASGLTMVVARFAFIMEPNLNPNMEDQAVSRIHRIGQTQPTQVLKFIAASTIEERIAAIQERRRASGDDSQKGLGPEVFDETTLNDIFTS</sequence>
<dbReference type="Pfam" id="PF13445">
    <property type="entry name" value="zf-RING_UBOX"/>
    <property type="match status" value="1"/>
</dbReference>
<organism evidence="8">
    <name type="scientific">Spongospora subterranea</name>
    <dbReference type="NCBI Taxonomy" id="70186"/>
    <lineage>
        <taxon>Eukaryota</taxon>
        <taxon>Sar</taxon>
        <taxon>Rhizaria</taxon>
        <taxon>Endomyxa</taxon>
        <taxon>Phytomyxea</taxon>
        <taxon>Plasmodiophorida</taxon>
        <taxon>Plasmodiophoridae</taxon>
        <taxon>Spongospora</taxon>
    </lineage>
</organism>
<dbReference type="GO" id="GO:0005524">
    <property type="term" value="F:ATP binding"/>
    <property type="evidence" value="ECO:0007669"/>
    <property type="project" value="InterPro"/>
</dbReference>
<feature type="domain" description="Helicase ATP-binding" evidence="7">
    <location>
        <begin position="226"/>
        <end position="418"/>
    </location>
</feature>
<dbReference type="InterPro" id="IPR052583">
    <property type="entry name" value="ATP-helicase/E3_Ub-Ligase"/>
</dbReference>
<dbReference type="InterPro" id="IPR027370">
    <property type="entry name" value="Znf-RING_euk"/>
</dbReference>
<dbReference type="CDD" id="cd18793">
    <property type="entry name" value="SF2_C_SNF"/>
    <property type="match status" value="1"/>
</dbReference>
<name>A0A0H5RB04_9EUKA</name>
<keyword evidence="1" id="KW-0479">Metal-binding</keyword>
<dbReference type="Gene3D" id="3.40.50.300">
    <property type="entry name" value="P-loop containing nucleotide triphosphate hydrolases"/>
    <property type="match status" value="1"/>
</dbReference>
<dbReference type="PANTHER" id="PTHR45865">
    <property type="entry name" value="E3 UBIQUITIN-PROTEIN LIGASE SHPRH FAMILY MEMBER"/>
    <property type="match status" value="1"/>
</dbReference>
<evidence type="ECO:0000256" key="2">
    <source>
        <dbReference type="ARBA" id="ARBA00022771"/>
    </source>
</evidence>
<evidence type="ECO:0000259" key="6">
    <source>
        <dbReference type="PROSITE" id="PS50089"/>
    </source>
</evidence>
<dbReference type="EMBL" id="HACM01010350">
    <property type="protein sequence ID" value="CRZ10792.1"/>
    <property type="molecule type" value="Transcribed_RNA"/>
</dbReference>
<dbReference type="Pfam" id="PF00176">
    <property type="entry name" value="SNF2-rel_dom"/>
    <property type="match status" value="1"/>
</dbReference>
<dbReference type="InterPro" id="IPR000330">
    <property type="entry name" value="SNF2_N"/>
</dbReference>
<evidence type="ECO:0000256" key="5">
    <source>
        <dbReference type="PROSITE-ProRule" id="PRU00175"/>
    </source>
</evidence>
<reference evidence="8" key="1">
    <citation type="submission" date="2015-04" db="EMBL/GenBank/DDBJ databases">
        <title>The genome sequence of the plant pathogenic Rhizarian Plasmodiophora brassicae reveals insights in its biotrophic life cycle and the origin of chitin synthesis.</title>
        <authorList>
            <person name="Schwelm A."/>
            <person name="Fogelqvist J."/>
            <person name="Knaust A."/>
            <person name="Julke S."/>
            <person name="Lilja T."/>
            <person name="Dhandapani V."/>
            <person name="Bonilla-Rosso G."/>
            <person name="Karlsson M."/>
            <person name="Shevchenko A."/>
            <person name="Choi S.R."/>
            <person name="Kim H.G."/>
            <person name="Park J.Y."/>
            <person name="Lim Y.P."/>
            <person name="Ludwig-Muller J."/>
            <person name="Dixelius C."/>
        </authorList>
    </citation>
    <scope>NUCLEOTIDE SEQUENCE</scope>
    <source>
        <tissue evidence="8">Potato root galls</tissue>
    </source>
</reference>
<dbReference type="PANTHER" id="PTHR45865:SF1">
    <property type="entry name" value="E3 UBIQUITIN-PROTEIN LIGASE SHPRH"/>
    <property type="match status" value="1"/>
</dbReference>
<dbReference type="SMART" id="SM00487">
    <property type="entry name" value="DEXDc"/>
    <property type="match status" value="1"/>
</dbReference>
<dbReference type="GO" id="GO:0016787">
    <property type="term" value="F:hydrolase activity"/>
    <property type="evidence" value="ECO:0007669"/>
    <property type="project" value="UniProtKB-KW"/>
</dbReference>
<feature type="domain" description="RING-type" evidence="6">
    <location>
        <begin position="1007"/>
        <end position="1045"/>
    </location>
</feature>
<protein>
    <recommendedName>
        <fullName evidence="9">RING-type domain-containing protein</fullName>
    </recommendedName>
</protein>
<evidence type="ECO:0000256" key="3">
    <source>
        <dbReference type="ARBA" id="ARBA00022801"/>
    </source>
</evidence>
<dbReference type="SMART" id="SM00184">
    <property type="entry name" value="RING"/>
    <property type="match status" value="1"/>
</dbReference>
<accession>A0A0H5RB04</accession>
<dbReference type="InterPro" id="IPR049730">
    <property type="entry name" value="SNF2/RAD54-like_C"/>
</dbReference>
<dbReference type="InterPro" id="IPR038718">
    <property type="entry name" value="SNF2-like_sf"/>
</dbReference>
<dbReference type="InterPro" id="IPR017907">
    <property type="entry name" value="Znf_RING_CS"/>
</dbReference>
<dbReference type="InterPro" id="IPR013083">
    <property type="entry name" value="Znf_RING/FYVE/PHD"/>
</dbReference>
<dbReference type="InterPro" id="IPR014001">
    <property type="entry name" value="Helicase_ATP-bd"/>
</dbReference>
<dbReference type="PROSITE" id="PS00518">
    <property type="entry name" value="ZF_RING_1"/>
    <property type="match status" value="1"/>
</dbReference>
<dbReference type="InterPro" id="IPR001841">
    <property type="entry name" value="Znf_RING"/>
</dbReference>
<keyword evidence="2 5" id="KW-0863">Zinc-finger</keyword>
<evidence type="ECO:0000313" key="8">
    <source>
        <dbReference type="EMBL" id="CRZ10792.1"/>
    </source>
</evidence>
<evidence type="ECO:0000259" key="7">
    <source>
        <dbReference type="PROSITE" id="PS51192"/>
    </source>
</evidence>
<dbReference type="InterPro" id="IPR027417">
    <property type="entry name" value="P-loop_NTPase"/>
</dbReference>
<keyword evidence="4" id="KW-0862">Zinc</keyword>
<evidence type="ECO:0000256" key="4">
    <source>
        <dbReference type="ARBA" id="ARBA00022833"/>
    </source>
</evidence>
<dbReference type="Gene3D" id="3.30.40.10">
    <property type="entry name" value="Zinc/RING finger domain, C3HC4 (zinc finger)"/>
    <property type="match status" value="1"/>
</dbReference>
<dbReference type="InterPro" id="IPR001650">
    <property type="entry name" value="Helicase_C-like"/>
</dbReference>
<evidence type="ECO:0008006" key="9">
    <source>
        <dbReference type="Google" id="ProtNLM"/>
    </source>
</evidence>
<keyword evidence="3" id="KW-0378">Hydrolase</keyword>